<dbReference type="SUPFAM" id="SSF52058">
    <property type="entry name" value="L domain-like"/>
    <property type="match status" value="1"/>
</dbReference>
<gene>
    <name evidence="1" type="ORF">F2P56_037112</name>
</gene>
<protein>
    <submittedName>
        <fullName evidence="1">Uncharacterized protein</fullName>
    </submittedName>
</protein>
<accession>A0A833SHE5</accession>
<dbReference type="AlphaFoldDB" id="A0A833SHE5"/>
<dbReference type="Gramene" id="Jr_Scaffold_674_00150_p1">
    <property type="protein sequence ID" value="cds.Jr_Scaffold_674_00150_p1"/>
    <property type="gene ID" value="Jr_Scaffold_674_00150"/>
</dbReference>
<reference evidence="1" key="1">
    <citation type="submission" date="2015-10" db="EMBL/GenBank/DDBJ databases">
        <authorList>
            <person name="Martinez-Garcia P.J."/>
            <person name="Crepeau M.W."/>
            <person name="Puiu D."/>
            <person name="Gonzalez-Ibeas D."/>
            <person name="Whalen J."/>
            <person name="Stevens K."/>
            <person name="Paul R."/>
            <person name="Butterfield T."/>
            <person name="Britton M."/>
            <person name="Reagan R."/>
            <person name="Chakraborty S."/>
            <person name="Walawage S.L."/>
            <person name="Vasquez-Gross H.A."/>
            <person name="Cardeno C."/>
            <person name="Famula R."/>
            <person name="Pratt K."/>
            <person name="Kuruganti S."/>
            <person name="Aradhya M.K."/>
            <person name="Leslie C.A."/>
            <person name="Dandekar A.M."/>
            <person name="Salzberg S.L."/>
            <person name="Wegrzyn J.L."/>
            <person name="Langley C.H."/>
            <person name="Neale D.B."/>
        </authorList>
    </citation>
    <scope>NUCLEOTIDE SEQUENCE</scope>
    <source>
        <tissue evidence="1">Leaves</tissue>
    </source>
</reference>
<reference evidence="1" key="2">
    <citation type="submission" date="2020-03" db="EMBL/GenBank/DDBJ databases">
        <title>Walnut 2.0.</title>
        <authorList>
            <person name="Marrano A."/>
            <person name="Britton M."/>
            <person name="Zimin A.V."/>
            <person name="Zaini P.A."/>
            <person name="Workman R."/>
            <person name="Puiu D."/>
            <person name="Bianco L."/>
            <person name="Allen B.J."/>
            <person name="Troggio M."/>
            <person name="Leslie C.A."/>
            <person name="Timp W."/>
            <person name="Dendekar A."/>
            <person name="Salzberg S.L."/>
            <person name="Neale D.B."/>
        </authorList>
    </citation>
    <scope>NUCLEOTIDE SEQUENCE</scope>
    <source>
        <tissue evidence="1">Leaves</tissue>
    </source>
</reference>
<name>A0A833SHE5_JUGRE</name>
<evidence type="ECO:0000313" key="2">
    <source>
        <dbReference type="Proteomes" id="UP000619265"/>
    </source>
</evidence>
<sequence>MEGVDDLTGVPNLERVYLEGCRSLCEVHPSIGSLKQLNELQLDKCTSLEKLPDLSNLECLTDLWAEETAITQIPSVNLMPKSIRRFHLQGCKSMRLKSRDPIFDIGSLVEYQKEGIYDYVEAAYIDFDSKGENILDMAGGVVSALDDDLKMIRGWSLGFHIPEWV</sequence>
<evidence type="ECO:0000313" key="1">
    <source>
        <dbReference type="EMBL" id="KAF5441946.1"/>
    </source>
</evidence>
<dbReference type="EMBL" id="LIHL02000680">
    <property type="protein sequence ID" value="KAF5441946.1"/>
    <property type="molecule type" value="Genomic_DNA"/>
</dbReference>
<organism evidence="1 2">
    <name type="scientific">Juglans regia</name>
    <name type="common">English walnut</name>
    <dbReference type="NCBI Taxonomy" id="51240"/>
    <lineage>
        <taxon>Eukaryota</taxon>
        <taxon>Viridiplantae</taxon>
        <taxon>Streptophyta</taxon>
        <taxon>Embryophyta</taxon>
        <taxon>Tracheophyta</taxon>
        <taxon>Spermatophyta</taxon>
        <taxon>Magnoliopsida</taxon>
        <taxon>eudicotyledons</taxon>
        <taxon>Gunneridae</taxon>
        <taxon>Pentapetalae</taxon>
        <taxon>rosids</taxon>
        <taxon>fabids</taxon>
        <taxon>Fagales</taxon>
        <taxon>Juglandaceae</taxon>
        <taxon>Juglans</taxon>
    </lineage>
</organism>
<dbReference type="Proteomes" id="UP000619265">
    <property type="component" value="Unassembled WGS sequence"/>
</dbReference>
<dbReference type="Gene3D" id="3.80.10.10">
    <property type="entry name" value="Ribonuclease Inhibitor"/>
    <property type="match status" value="1"/>
</dbReference>
<dbReference type="InterPro" id="IPR032675">
    <property type="entry name" value="LRR_dom_sf"/>
</dbReference>
<comment type="caution">
    <text evidence="1">The sequence shown here is derived from an EMBL/GenBank/DDBJ whole genome shotgun (WGS) entry which is preliminary data.</text>
</comment>
<proteinExistence type="predicted"/>